<keyword evidence="14 16" id="KW-0406">Ion transport</keyword>
<evidence type="ECO:0000256" key="9">
    <source>
        <dbReference type="ARBA" id="ARBA00022840"/>
    </source>
</evidence>
<feature type="transmembrane region" description="Helical" evidence="16">
    <location>
        <begin position="279"/>
        <end position="301"/>
    </location>
</feature>
<dbReference type="EMBL" id="LR877166">
    <property type="protein sequence ID" value="CAD2221710.1"/>
    <property type="molecule type" value="Genomic_DNA"/>
</dbReference>
<dbReference type="Gene3D" id="3.40.1110.10">
    <property type="entry name" value="Calcium-transporting ATPase, cytoplasmic domain N"/>
    <property type="match status" value="1"/>
</dbReference>
<dbReference type="GO" id="GO:0012505">
    <property type="term" value="C:endomembrane system"/>
    <property type="evidence" value="ECO:0007669"/>
    <property type="project" value="UniProtKB-SubCell"/>
</dbReference>
<dbReference type="Pfam" id="PF13246">
    <property type="entry name" value="Cation_ATPase"/>
    <property type="match status" value="1"/>
</dbReference>
<feature type="transmembrane region" description="Helical" evidence="16">
    <location>
        <begin position="121"/>
        <end position="141"/>
    </location>
</feature>
<keyword evidence="2 16" id="KW-0813">Transport</keyword>
<dbReference type="Gene3D" id="1.20.1110.10">
    <property type="entry name" value="Calcium-transporting ATPase, transmembrane domain"/>
    <property type="match status" value="1"/>
</dbReference>
<dbReference type="NCBIfam" id="TIGR01517">
    <property type="entry name" value="ATPase-IIB_Ca"/>
    <property type="match status" value="1"/>
</dbReference>
<evidence type="ECO:0000256" key="6">
    <source>
        <dbReference type="ARBA" id="ARBA00022741"/>
    </source>
</evidence>
<keyword evidence="5" id="KW-0479">Metal-binding</keyword>
<keyword evidence="13" id="KW-0186">Copper</keyword>
<keyword evidence="9 16" id="KW-0067">ATP-binding</keyword>
<dbReference type="SUPFAM" id="SSF56784">
    <property type="entry name" value="HAD-like"/>
    <property type="match status" value="1"/>
</dbReference>
<keyword evidence="12 16" id="KW-1133">Transmembrane helix</keyword>
<organism evidence="19 20">
    <name type="scientific">Angomonas deanei</name>
    <dbReference type="NCBI Taxonomy" id="59799"/>
    <lineage>
        <taxon>Eukaryota</taxon>
        <taxon>Discoba</taxon>
        <taxon>Euglenozoa</taxon>
        <taxon>Kinetoplastea</taxon>
        <taxon>Metakinetoplastina</taxon>
        <taxon>Trypanosomatida</taxon>
        <taxon>Trypanosomatidae</taxon>
        <taxon>Strigomonadinae</taxon>
        <taxon>Angomonas</taxon>
    </lineage>
</organism>
<dbReference type="SFLD" id="SFLDS00003">
    <property type="entry name" value="Haloacid_Dehalogenase"/>
    <property type="match status" value="1"/>
</dbReference>
<protein>
    <recommendedName>
        <fullName evidence="16">Calcium-transporting ATPase</fullName>
        <ecNumber evidence="16">7.2.2.10</ecNumber>
    </recommendedName>
</protein>
<dbReference type="InterPro" id="IPR023298">
    <property type="entry name" value="ATPase_P-typ_TM_dom_sf"/>
</dbReference>
<reference evidence="19 20" key="1">
    <citation type="submission" date="2020-08" db="EMBL/GenBank/DDBJ databases">
        <authorList>
            <person name="Newling K."/>
            <person name="Davey J."/>
            <person name="Forrester S."/>
        </authorList>
    </citation>
    <scope>NUCLEOTIDE SEQUENCE [LARGE SCALE GENOMIC DNA]</scope>
    <source>
        <strain evidence="20">Crithidia deanei Carvalho (ATCC PRA-265)</strain>
    </source>
</reference>
<comment type="subcellular location">
    <subcellularLocation>
        <location evidence="1">Endomembrane system</location>
        <topology evidence="1">Multi-pass membrane protein</topology>
    </subcellularLocation>
    <subcellularLocation>
        <location evidence="16">Membrane</location>
        <topology evidence="16">Multi-pass membrane protein</topology>
    </subcellularLocation>
</comment>
<dbReference type="GO" id="GO:0016887">
    <property type="term" value="F:ATP hydrolysis activity"/>
    <property type="evidence" value="ECO:0007669"/>
    <property type="project" value="InterPro"/>
</dbReference>
<dbReference type="Pfam" id="PF00690">
    <property type="entry name" value="Cation_ATPase_N"/>
    <property type="match status" value="1"/>
</dbReference>
<evidence type="ECO:0000256" key="8">
    <source>
        <dbReference type="ARBA" id="ARBA00022837"/>
    </source>
</evidence>
<evidence type="ECO:0000256" key="14">
    <source>
        <dbReference type="ARBA" id="ARBA00023065"/>
    </source>
</evidence>
<feature type="transmembrane region" description="Helical" evidence="16">
    <location>
        <begin position="321"/>
        <end position="344"/>
    </location>
</feature>
<dbReference type="VEuPathDB" id="TriTrypDB:ADEAN_000924500"/>
<evidence type="ECO:0000256" key="1">
    <source>
        <dbReference type="ARBA" id="ARBA00004127"/>
    </source>
</evidence>
<keyword evidence="4 16" id="KW-0812">Transmembrane</keyword>
<dbReference type="SUPFAM" id="SSF81660">
    <property type="entry name" value="Metal cation-transporting ATPase, ATP-binding domain N"/>
    <property type="match status" value="1"/>
</dbReference>
<accession>A0A7G2CPK3</accession>
<comment type="caution">
    <text evidence="16">Lacks conserved residue(s) required for the propagation of feature annotation.</text>
</comment>
<dbReference type="PRINTS" id="PR00119">
    <property type="entry name" value="CATATPASE"/>
</dbReference>
<keyword evidence="15 16" id="KW-0472">Membrane</keyword>
<evidence type="ECO:0000256" key="5">
    <source>
        <dbReference type="ARBA" id="ARBA00022723"/>
    </source>
</evidence>
<dbReference type="Gene3D" id="3.40.50.1000">
    <property type="entry name" value="HAD superfamily/HAD-like"/>
    <property type="match status" value="1"/>
</dbReference>
<dbReference type="SFLD" id="SFLDF00027">
    <property type="entry name" value="p-type_atpase"/>
    <property type="match status" value="1"/>
</dbReference>
<proteinExistence type="inferred from homology"/>
<comment type="function">
    <text evidence="16">Catalyzes the hydrolysis of ATP coupled with the transport of calcium.</text>
</comment>
<comment type="similarity">
    <text evidence="16">Belongs to the cation transport ATPase (P-type) (TC 3.A.3) family.</text>
</comment>
<dbReference type="InterPro" id="IPR004014">
    <property type="entry name" value="ATPase_P-typ_cation-transptr_N"/>
</dbReference>
<evidence type="ECO:0000256" key="10">
    <source>
        <dbReference type="ARBA" id="ARBA00022842"/>
    </source>
</evidence>
<keyword evidence="11" id="KW-1278">Translocase</keyword>
<feature type="transmembrane region" description="Helical" evidence="16">
    <location>
        <begin position="89"/>
        <end position="109"/>
    </location>
</feature>
<comment type="catalytic activity">
    <reaction evidence="16">
        <text>Ca(2+)(in) + ATP + H2O = Ca(2+)(out) + ADP + phosphate + H(+)</text>
        <dbReference type="Rhea" id="RHEA:18105"/>
        <dbReference type="ChEBI" id="CHEBI:15377"/>
        <dbReference type="ChEBI" id="CHEBI:15378"/>
        <dbReference type="ChEBI" id="CHEBI:29108"/>
        <dbReference type="ChEBI" id="CHEBI:30616"/>
        <dbReference type="ChEBI" id="CHEBI:43474"/>
        <dbReference type="ChEBI" id="CHEBI:456216"/>
        <dbReference type="EC" id="7.2.2.10"/>
    </reaction>
</comment>
<dbReference type="InterPro" id="IPR006068">
    <property type="entry name" value="ATPase_P-typ_cation-transptr_C"/>
</dbReference>
<keyword evidence="3 16" id="KW-0109">Calcium transport</keyword>
<dbReference type="SUPFAM" id="SSF81665">
    <property type="entry name" value="Calcium ATPase, transmembrane domain M"/>
    <property type="match status" value="1"/>
</dbReference>
<dbReference type="GO" id="GO:0005886">
    <property type="term" value="C:plasma membrane"/>
    <property type="evidence" value="ECO:0007669"/>
    <property type="project" value="TreeGrafter"/>
</dbReference>
<feature type="compositionally biased region" description="Polar residues" evidence="17">
    <location>
        <begin position="508"/>
        <end position="517"/>
    </location>
</feature>
<dbReference type="GO" id="GO:0005524">
    <property type="term" value="F:ATP binding"/>
    <property type="evidence" value="ECO:0007669"/>
    <property type="project" value="UniProtKB-KW"/>
</dbReference>
<keyword evidence="7" id="KW-0187">Copper transport</keyword>
<dbReference type="Pfam" id="PF00122">
    <property type="entry name" value="E1-E2_ATPase"/>
    <property type="match status" value="1"/>
</dbReference>
<dbReference type="SFLD" id="SFLDG00002">
    <property type="entry name" value="C1.7:_P-type_atpase_like"/>
    <property type="match status" value="1"/>
</dbReference>
<dbReference type="InterPro" id="IPR023214">
    <property type="entry name" value="HAD_sf"/>
</dbReference>
<evidence type="ECO:0000256" key="4">
    <source>
        <dbReference type="ARBA" id="ARBA00022692"/>
    </source>
</evidence>
<dbReference type="Pfam" id="PF00689">
    <property type="entry name" value="Cation_ATPase_C"/>
    <property type="match status" value="1"/>
</dbReference>
<dbReference type="EC" id="7.2.2.10" evidence="16"/>
<evidence type="ECO:0000256" key="3">
    <source>
        <dbReference type="ARBA" id="ARBA00022568"/>
    </source>
</evidence>
<feature type="region of interest" description="Disordered" evidence="17">
    <location>
        <begin position="508"/>
        <end position="529"/>
    </location>
</feature>
<dbReference type="InterPro" id="IPR044492">
    <property type="entry name" value="P_typ_ATPase_HD_dom"/>
</dbReference>
<evidence type="ECO:0000313" key="20">
    <source>
        <dbReference type="Proteomes" id="UP000515908"/>
    </source>
</evidence>
<feature type="domain" description="Cation-transporting P-type ATPase N-terminal" evidence="18">
    <location>
        <begin position="27"/>
        <end position="106"/>
    </location>
</feature>
<keyword evidence="10" id="KW-0460">Magnesium</keyword>
<dbReference type="GO" id="GO:0005388">
    <property type="term" value="F:P-type calcium transporter activity"/>
    <property type="evidence" value="ECO:0007669"/>
    <property type="project" value="UniProtKB-EC"/>
</dbReference>
<dbReference type="InterPro" id="IPR008250">
    <property type="entry name" value="ATPase_P-typ_transduc_dom_A_sf"/>
</dbReference>
<dbReference type="InterPro" id="IPR059000">
    <property type="entry name" value="ATPase_P-type_domA"/>
</dbReference>
<evidence type="ECO:0000313" key="19">
    <source>
        <dbReference type="EMBL" id="CAD2221710.1"/>
    </source>
</evidence>
<dbReference type="InterPro" id="IPR023299">
    <property type="entry name" value="ATPase_P-typ_cyto_dom_N"/>
</dbReference>
<dbReference type="GO" id="GO:0046872">
    <property type="term" value="F:metal ion binding"/>
    <property type="evidence" value="ECO:0007669"/>
    <property type="project" value="UniProtKB-KW"/>
</dbReference>
<evidence type="ECO:0000259" key="18">
    <source>
        <dbReference type="SMART" id="SM00831"/>
    </source>
</evidence>
<dbReference type="InterPro" id="IPR001757">
    <property type="entry name" value="P_typ_ATPase"/>
</dbReference>
<dbReference type="InterPro" id="IPR018303">
    <property type="entry name" value="ATPase_P-typ_P_site"/>
</dbReference>
<gene>
    <name evidence="19" type="ORF">ADEAN_000924500</name>
</gene>
<dbReference type="Proteomes" id="UP000515908">
    <property type="component" value="Chromosome 22"/>
</dbReference>
<evidence type="ECO:0000256" key="7">
    <source>
        <dbReference type="ARBA" id="ARBA00022796"/>
    </source>
</evidence>
<keyword evidence="8 16" id="KW-0106">Calcium</keyword>
<dbReference type="SMART" id="SM00831">
    <property type="entry name" value="Cation_ATPase_N"/>
    <property type="match status" value="1"/>
</dbReference>
<dbReference type="PANTHER" id="PTHR24093:SF369">
    <property type="entry name" value="CALCIUM-TRANSPORTING ATPASE"/>
    <property type="match status" value="1"/>
</dbReference>
<name>A0A7G2CPK3_9TRYP</name>
<dbReference type="InterPro" id="IPR036412">
    <property type="entry name" value="HAD-like_sf"/>
</dbReference>
<dbReference type="FunFam" id="3.40.50.1000:FF:000144">
    <property type="entry name" value="copper-transporting ATPase 1 isoform X2"/>
    <property type="match status" value="1"/>
</dbReference>
<evidence type="ECO:0000256" key="2">
    <source>
        <dbReference type="ARBA" id="ARBA00022448"/>
    </source>
</evidence>
<sequence>MATFTLSPDTLHDIVNDHEKGPKLLEDLGGVPGVVEKLGTSLSQGLAKEAVRVGSKEREERETFYGRNELPETEDVTFLDLVWESLEDFMMQILIVSAIISLVLGLTVPDQTTGVVDYAHGWLEGAAILLSVTLVTLVSSLNNYQKELKFKELTKATPPVEVSVVRNGRTVEISDRELLVGDILNVAGGDVLSVDGIVLRSTSLKVDESAATGENDDIAKSSRGDCYVRSGSNIVEGEGTILVTGVGIHSFAGRIAMQVREAKEETPLQEKLTVLAENIGLFGMVAASLMFVLLSLMDLYYTFVQRKHPFYYKKYLDNLTTAVTIVVVAVPEGLPLSVTIALAYSMKQMFKENNLVRHLAACETMGGATTICTDKTGTITQNKMTVTDGVTSFGQHFFVPVFDANGDVSTTSAGQPDAAHFADIFDKTNAQHAHLRSLLLEGIVINSKSSRKVIELQKRHQRAVVLTGSKTEQALIMFVERTGIDPMELRLETLEKVSNAIDPVPTSPYTSLQTTWPGASPRAADSPSSFSKQIHTYPFTSARKRMTTGIALSGENKVRYHVKGASELILSECEYVIDENGERVPLRHDARQALENTIFTFAKRRLRTLAIAFSEVPLPKSSSDIFVESDEKLPGLTLLAIIAIQDPVRPEVPKAIAQCRSAGVLVRMITGDNKATAISIAREVGIYGPVWQGPAAGEQGLAVEGPQFRELAKSERTLNAILPRLQVISRASPLDKQILVAALMKRGEVVAVTGDGTNDAPALKNANVGFSMNSGTEVAKNASDVVILDDKFSTIVTATKWGRNVRDNISKFLQFQMTVNVAAVVVSFIGALFDASGESPLKPVQLLWINLIMDTLAALALATEYPTEKLLDRPPQPKSAPLISMRMWTNILGQSLYQIILQLLLLHSQKALDYFGVEKDSPEHLTVVFNVFVLLQLCNEFNARILDQSSGLLDGLQNAPLFILVVLSTFVIQIIGVQYGGPLMQAVPLSLEQWKKCFYFSCVPLLLGKVLRWLPVKERPLPPPPVIVDEEEERRLAAEAAEKKKRSLKTVSRQVLLQVKVLRAMRPSEKQKKQKMD</sequence>
<dbReference type="InterPro" id="IPR006408">
    <property type="entry name" value="P-type_ATPase_IIB"/>
</dbReference>
<evidence type="ECO:0000256" key="16">
    <source>
        <dbReference type="RuleBase" id="RU361146"/>
    </source>
</evidence>
<keyword evidence="20" id="KW-1185">Reference proteome</keyword>
<dbReference type="PANTHER" id="PTHR24093">
    <property type="entry name" value="CATION TRANSPORTING ATPASE"/>
    <property type="match status" value="1"/>
</dbReference>
<dbReference type="AlphaFoldDB" id="A0A7G2CPK3"/>
<evidence type="ECO:0000256" key="15">
    <source>
        <dbReference type="ARBA" id="ARBA00023136"/>
    </source>
</evidence>
<keyword evidence="6 16" id="KW-0547">Nucleotide-binding</keyword>
<evidence type="ECO:0000256" key="13">
    <source>
        <dbReference type="ARBA" id="ARBA00023008"/>
    </source>
</evidence>
<dbReference type="Gene3D" id="2.70.150.10">
    <property type="entry name" value="Calcium-transporting ATPase, cytoplasmic transduction domain A"/>
    <property type="match status" value="1"/>
</dbReference>
<evidence type="ECO:0000256" key="17">
    <source>
        <dbReference type="SAM" id="MobiDB-lite"/>
    </source>
</evidence>
<dbReference type="NCBIfam" id="TIGR01494">
    <property type="entry name" value="ATPase_P-type"/>
    <property type="match status" value="2"/>
</dbReference>
<keyword evidence="19" id="KW-0378">Hydrolase</keyword>
<evidence type="ECO:0000256" key="12">
    <source>
        <dbReference type="ARBA" id="ARBA00022989"/>
    </source>
</evidence>
<evidence type="ECO:0000256" key="11">
    <source>
        <dbReference type="ARBA" id="ARBA00022967"/>
    </source>
</evidence>
<dbReference type="PROSITE" id="PS00154">
    <property type="entry name" value="ATPASE_E1_E2"/>
    <property type="match status" value="1"/>
</dbReference>
<dbReference type="GO" id="GO:0006825">
    <property type="term" value="P:copper ion transport"/>
    <property type="evidence" value="ECO:0007669"/>
    <property type="project" value="UniProtKB-KW"/>
</dbReference>
<dbReference type="SUPFAM" id="SSF81653">
    <property type="entry name" value="Calcium ATPase, transduction domain A"/>
    <property type="match status" value="1"/>
</dbReference>